<evidence type="ECO:0000313" key="11">
    <source>
        <dbReference type="EMBL" id="PNH08646.1"/>
    </source>
</evidence>
<dbReference type="InterPro" id="IPR000719">
    <property type="entry name" value="Prot_kinase_dom"/>
</dbReference>
<evidence type="ECO:0000256" key="4">
    <source>
        <dbReference type="ARBA" id="ARBA00022777"/>
    </source>
</evidence>
<feature type="region of interest" description="Disordered" evidence="9">
    <location>
        <begin position="332"/>
        <end position="388"/>
    </location>
</feature>
<keyword evidence="12" id="KW-1185">Reference proteome</keyword>
<feature type="region of interest" description="Disordered" evidence="9">
    <location>
        <begin position="501"/>
        <end position="530"/>
    </location>
</feature>
<feature type="binding site" evidence="7">
    <location>
        <position position="170"/>
    </location>
    <ligand>
        <name>ATP</name>
        <dbReference type="ChEBI" id="CHEBI:30616"/>
    </ligand>
</feature>
<gene>
    <name evidence="11" type="ORF">TSOC_004794</name>
</gene>
<evidence type="ECO:0000313" key="12">
    <source>
        <dbReference type="Proteomes" id="UP000236333"/>
    </source>
</evidence>
<feature type="compositionally biased region" description="Polar residues" evidence="9">
    <location>
        <begin position="501"/>
        <end position="524"/>
    </location>
</feature>
<evidence type="ECO:0000256" key="8">
    <source>
        <dbReference type="PIRSR" id="PIRSR630616-3"/>
    </source>
</evidence>
<comment type="caution">
    <text evidence="11">The sequence shown here is derived from an EMBL/GenBank/DDBJ whole genome shotgun (WGS) entry which is preliminary data.</text>
</comment>
<protein>
    <submittedName>
        <fullName evidence="11">Aurora kinase A</fullName>
    </submittedName>
</protein>
<evidence type="ECO:0000256" key="7">
    <source>
        <dbReference type="PIRSR" id="PIRSR630616-2"/>
    </source>
</evidence>
<dbReference type="Pfam" id="PF00069">
    <property type="entry name" value="Pkinase"/>
    <property type="match status" value="1"/>
</dbReference>
<evidence type="ECO:0000256" key="5">
    <source>
        <dbReference type="ARBA" id="ARBA00022840"/>
    </source>
</evidence>
<dbReference type="PROSITE" id="PS50011">
    <property type="entry name" value="PROTEIN_KINASE_DOM"/>
    <property type="match status" value="1"/>
</dbReference>
<evidence type="ECO:0000256" key="1">
    <source>
        <dbReference type="ARBA" id="ARBA00022527"/>
    </source>
</evidence>
<dbReference type="InterPro" id="IPR011009">
    <property type="entry name" value="Kinase-like_dom_sf"/>
</dbReference>
<dbReference type="SMART" id="SM00220">
    <property type="entry name" value="S_TKc"/>
    <property type="match status" value="1"/>
</dbReference>
<dbReference type="FunFam" id="1.10.510.10:FF:000813">
    <property type="entry name" value="Aurora-like kinase"/>
    <property type="match status" value="1"/>
</dbReference>
<keyword evidence="2" id="KW-0808">Transferase</keyword>
<dbReference type="OrthoDB" id="377346at2759"/>
<evidence type="ECO:0000256" key="9">
    <source>
        <dbReference type="SAM" id="MobiDB-lite"/>
    </source>
</evidence>
<evidence type="ECO:0000259" key="10">
    <source>
        <dbReference type="PROSITE" id="PS50011"/>
    </source>
</evidence>
<dbReference type="PANTHER" id="PTHR24350">
    <property type="entry name" value="SERINE/THREONINE-PROTEIN KINASE IAL-RELATED"/>
    <property type="match status" value="1"/>
</dbReference>
<feature type="domain" description="Protein kinase" evidence="10">
    <location>
        <begin position="27"/>
        <end position="295"/>
    </location>
</feature>
<dbReference type="InterPro" id="IPR008271">
    <property type="entry name" value="Ser/Thr_kinase_AS"/>
</dbReference>
<sequence length="716" mass="75218">MVGPGILAVSPNLPSAMERQAWSLKDYRILTTLYSGYAAQVYTATCHHSGVEVVLKVYADVDKAPDVAQHEMFREVAIQSGLQHPNVVHLFAAFQESNTLVLVQEYAPNGDLLALMHSHGGCVDEVTVVQVVLRPLLEAVLYLHRWGVVHRDLKPENVLFAADGTIKLADFGLAINMVEERPISRVGTLDYMSPEVLRCPVKQSMAMAPGPSTSARYGFATDVWAVGIVAFELLTGLPPYASECRHEAEHRICAASPPLFPRAISHMARDIILRMLAPRPADRPTVRQLLDHPWIRDPEACVPRPIVAAPMPVFTPVPQHVSYNDDHTYAHCTPAPAPHHPHPHALPYSHASAHVHPSASGASLRPHSPPSPAGGDPMLLGSSATLPYAHPLSQGQQQLAAAQLAATPPPPAVYPAGSALPVASAADNSSVQRHMIDQLRGLQQQQLMDLSKLPLDQLQGLIQKLQQAAQLAATQRPHEGGVASCDVHMADPAAAAAGSLVHSSCNSPQSPRGTAAAPNTSASCSMHAAHGPAPAAASPFAFAANLASQILHVAPASGTPAADSVSTASEATAYSSMGASRRTTVEGRPRAQNAMVDAVAAALHLAPRAEARTAAVSNCYTQSYSHTVAMCQAQQDAAGGAVSAGQAPSVFVPAGPYAARPMDRSSGGGGLHDGDGLVYVSIGSSRKPGALVQCGEDSLEAARNVATWIKQLATGL</sequence>
<feature type="binding site" evidence="7">
    <location>
        <begin position="105"/>
        <end position="107"/>
    </location>
    <ligand>
        <name>ATP</name>
        <dbReference type="ChEBI" id="CHEBI:30616"/>
    </ligand>
</feature>
<evidence type="ECO:0000256" key="2">
    <source>
        <dbReference type="ARBA" id="ARBA00022679"/>
    </source>
</evidence>
<reference evidence="11 12" key="1">
    <citation type="journal article" date="2017" name="Mol. Biol. Evol.">
        <title>The 4-celled Tetrabaena socialis nuclear genome reveals the essential components for genetic control of cell number at the origin of multicellularity in the volvocine lineage.</title>
        <authorList>
            <person name="Featherston J."/>
            <person name="Arakaki Y."/>
            <person name="Hanschen E.R."/>
            <person name="Ferris P.J."/>
            <person name="Michod R.E."/>
            <person name="Olson B.J.S.C."/>
            <person name="Nozaki H."/>
            <person name="Durand P.M."/>
        </authorList>
    </citation>
    <scope>NUCLEOTIDE SEQUENCE [LARGE SCALE GENOMIC DNA]</scope>
    <source>
        <strain evidence="11 12">NIES-571</strain>
    </source>
</reference>
<evidence type="ECO:0000256" key="6">
    <source>
        <dbReference type="PIRSR" id="PIRSR630616-1"/>
    </source>
</evidence>
<feature type="binding site" evidence="7">
    <location>
        <position position="56"/>
    </location>
    <ligand>
        <name>ATP</name>
        <dbReference type="ChEBI" id="CHEBI:30616"/>
    </ligand>
</feature>
<evidence type="ECO:0000256" key="3">
    <source>
        <dbReference type="ARBA" id="ARBA00022741"/>
    </source>
</evidence>
<feature type="cross-link" description="Glycyl lysine isopeptide (Lys-Gly) (interchain with G-Cter in SUMO2)" evidence="8">
    <location>
        <position position="154"/>
    </location>
</feature>
<keyword evidence="4 11" id="KW-0418">Kinase</keyword>
<accession>A0A2J8A7Z1</accession>
<dbReference type="GO" id="GO:0004674">
    <property type="term" value="F:protein serine/threonine kinase activity"/>
    <property type="evidence" value="ECO:0007669"/>
    <property type="project" value="UniProtKB-KW"/>
</dbReference>
<dbReference type="PROSITE" id="PS00108">
    <property type="entry name" value="PROTEIN_KINASE_ST"/>
    <property type="match status" value="1"/>
</dbReference>
<dbReference type="Proteomes" id="UP000236333">
    <property type="component" value="Unassembled WGS sequence"/>
</dbReference>
<dbReference type="AlphaFoldDB" id="A0A2J8A7Z1"/>
<keyword evidence="3 7" id="KW-0547">Nucleotide-binding</keyword>
<name>A0A2J8A7Z1_9CHLO</name>
<feature type="active site" description="Proton acceptor" evidence="6">
    <location>
        <position position="152"/>
    </location>
</feature>
<dbReference type="InterPro" id="IPR030616">
    <property type="entry name" value="Aur-like"/>
</dbReference>
<dbReference type="EMBL" id="PGGS01000121">
    <property type="protein sequence ID" value="PNH08646.1"/>
    <property type="molecule type" value="Genomic_DNA"/>
</dbReference>
<feature type="binding site" evidence="7">
    <location>
        <begin position="156"/>
        <end position="157"/>
    </location>
    <ligand>
        <name>ATP</name>
        <dbReference type="ChEBI" id="CHEBI:30616"/>
    </ligand>
</feature>
<organism evidence="11 12">
    <name type="scientific">Tetrabaena socialis</name>
    <dbReference type="NCBI Taxonomy" id="47790"/>
    <lineage>
        <taxon>Eukaryota</taxon>
        <taxon>Viridiplantae</taxon>
        <taxon>Chlorophyta</taxon>
        <taxon>core chlorophytes</taxon>
        <taxon>Chlorophyceae</taxon>
        <taxon>CS clade</taxon>
        <taxon>Chlamydomonadales</taxon>
        <taxon>Tetrabaenaceae</taxon>
        <taxon>Tetrabaena</taxon>
    </lineage>
</organism>
<dbReference type="SUPFAM" id="SSF56112">
    <property type="entry name" value="Protein kinase-like (PK-like)"/>
    <property type="match status" value="1"/>
</dbReference>
<keyword evidence="5 7" id="KW-0067">ATP-binding</keyword>
<feature type="compositionally biased region" description="Low complexity" evidence="9">
    <location>
        <begin position="345"/>
        <end position="363"/>
    </location>
</feature>
<dbReference type="Gene3D" id="1.10.510.10">
    <property type="entry name" value="Transferase(Phosphotransferase) domain 1"/>
    <property type="match status" value="1"/>
</dbReference>
<keyword evidence="1" id="KW-0723">Serine/threonine-protein kinase</keyword>
<dbReference type="GO" id="GO:0005524">
    <property type="term" value="F:ATP binding"/>
    <property type="evidence" value="ECO:0007669"/>
    <property type="project" value="UniProtKB-KW"/>
</dbReference>
<proteinExistence type="predicted"/>